<dbReference type="GO" id="GO:0005930">
    <property type="term" value="C:axoneme"/>
    <property type="evidence" value="ECO:0007669"/>
    <property type="project" value="UniProtKB-SubCell"/>
</dbReference>
<dbReference type="Gene3D" id="3.80.10.10">
    <property type="entry name" value="Ribonuclease Inhibitor"/>
    <property type="match status" value="1"/>
</dbReference>
<comment type="caution">
    <text evidence="4">The sequence shown here is derived from an EMBL/GenBank/DDBJ whole genome shotgun (WGS) entry which is preliminary data.</text>
</comment>
<dbReference type="AlphaFoldDB" id="A0A836B5C1"/>
<dbReference type="SUPFAM" id="SSF52047">
    <property type="entry name" value="RNI-like"/>
    <property type="match status" value="1"/>
</dbReference>
<comment type="subcellular location">
    <subcellularLocation>
        <location evidence="1">Cytoplasm</location>
        <location evidence="1">Cytoskeleton</location>
        <location evidence="1">Cilium axoneme</location>
    </subcellularLocation>
</comment>
<keyword evidence="5" id="KW-1185">Reference proteome</keyword>
<evidence type="ECO:0000313" key="5">
    <source>
        <dbReference type="Proteomes" id="UP000613740"/>
    </source>
</evidence>
<keyword evidence="3" id="KW-0732">Signal</keyword>
<protein>
    <submittedName>
        <fullName evidence="4">Uncharacterized protein</fullName>
    </submittedName>
</protein>
<dbReference type="Proteomes" id="UP000613740">
    <property type="component" value="Unassembled WGS sequence"/>
</dbReference>
<reference evidence="4" key="1">
    <citation type="journal article" date="2020" name="bioRxiv">
        <title>Comparative genomics of Chlamydomonas.</title>
        <authorList>
            <person name="Craig R.J."/>
            <person name="Hasan A.R."/>
            <person name="Ness R.W."/>
            <person name="Keightley P.D."/>
        </authorList>
    </citation>
    <scope>NUCLEOTIDE SEQUENCE</scope>
    <source>
        <strain evidence="4">CCAP 11/173</strain>
    </source>
</reference>
<evidence type="ECO:0000256" key="2">
    <source>
        <dbReference type="SAM" id="MobiDB-lite"/>
    </source>
</evidence>
<dbReference type="PANTHER" id="PTHR40903">
    <property type="entry name" value="GLYCINE-RICH CELL WALL STRUCTURAL PROTEIN 1-LIKE"/>
    <property type="match status" value="1"/>
</dbReference>
<feature type="chain" id="PRO_5032377982" evidence="3">
    <location>
        <begin position="18"/>
        <end position="820"/>
    </location>
</feature>
<dbReference type="PANTHER" id="PTHR40903:SF1">
    <property type="entry name" value="HYPHALLY REGULATED CELL WALL PROTEIN 3"/>
    <property type="match status" value="1"/>
</dbReference>
<feature type="region of interest" description="Disordered" evidence="2">
    <location>
        <begin position="37"/>
        <end position="77"/>
    </location>
</feature>
<accession>A0A836B5C1</accession>
<evidence type="ECO:0000313" key="4">
    <source>
        <dbReference type="EMBL" id="KAG2448025.1"/>
    </source>
</evidence>
<evidence type="ECO:0000256" key="1">
    <source>
        <dbReference type="ARBA" id="ARBA00004430"/>
    </source>
</evidence>
<evidence type="ECO:0000256" key="3">
    <source>
        <dbReference type="SAM" id="SignalP"/>
    </source>
</evidence>
<gene>
    <name evidence="4" type="ORF">HYH02_007052</name>
</gene>
<feature type="compositionally biased region" description="Gly residues" evidence="2">
    <location>
        <begin position="51"/>
        <end position="71"/>
    </location>
</feature>
<organism evidence="4 5">
    <name type="scientific">Chlamydomonas schloesseri</name>
    <dbReference type="NCBI Taxonomy" id="2026947"/>
    <lineage>
        <taxon>Eukaryota</taxon>
        <taxon>Viridiplantae</taxon>
        <taxon>Chlorophyta</taxon>
        <taxon>core chlorophytes</taxon>
        <taxon>Chlorophyceae</taxon>
        <taxon>CS clade</taxon>
        <taxon>Chlamydomonadales</taxon>
        <taxon>Chlamydomonadaceae</taxon>
        <taxon>Chlamydomonas</taxon>
    </lineage>
</organism>
<dbReference type="EMBL" id="JAEHOD010000019">
    <property type="protein sequence ID" value="KAG2448025.1"/>
    <property type="molecule type" value="Genomic_DNA"/>
</dbReference>
<feature type="signal peptide" evidence="3">
    <location>
        <begin position="1"/>
        <end position="17"/>
    </location>
</feature>
<proteinExistence type="predicted"/>
<sequence>MSISALSSALKLRGVAAAAIASLYNYDMFSGAADSNGGGGRGRSGAASSGSGLGGAGGSGRTASGQTGGGPSDASSARSRISQSYFDGFVDLVCCRGGRHISWPFECPRLLGLRRDMEDTLGWAVDAGLREGMHGLRVWWIGQVVGGNDEERDQLLLEVEDEGAGGGAMGLRVAQDVLQAFVEVAAERPHSVMPTAELQLLSRYLTAGVGRAAAAALPALSKLSLHCEESDDTWEATVQGLEALLGGRSGGGQGGGRTPTPAAAPLREISIRWVARAQPLTPQLVANLAACASLRHLHLEWRSAPPELLPQLGSLTQLTRLRIGTMPLAQAPALRQLTHLTQLEVFHPSGWASAADFACLPALRELDLGSGMLDARGLEALTSLTSLAVGMLLGPEHITAVAAALPADQQDGWTVGRELPLTGASLLGRLPPLQLPLPAYGLPPKLEQLRFQAGSQFVEVLAALTPPDSLQKVLVLDGNWCYDYLQLPLLHGRHTTAGGGGGDGGEDDWPALLPAAAQAVARFAQQLGSRMRNCRDVRLGFVTNKPEEDEEGEAEPHQAALALLPPPPPSGNLQQQAPGSHGAWVSALAAMPGLGGLWLQGLALTAADLRAIGTAFTGIRTLSLLGANPRCCPFPALLALGPLLPTLRRLRLAGDPLLVSQDEHDILVCERAALARGVAAASIAALQNYGASLRLRLGQGRGGDAAAPGAAAGAGAAGVTGCGADGSPEAAVAAVVAEAPAAAAVAVDFEVQFVAGGRPGWDVDVHEEALEVLVREVGGALAGWEAGAGLAGVWVLACQLDHVDAFDPDARVQGGDDDDD</sequence>
<name>A0A836B5C1_9CHLO</name>
<dbReference type="InterPro" id="IPR032675">
    <property type="entry name" value="LRR_dom_sf"/>
</dbReference>